<dbReference type="GO" id="GO:0003884">
    <property type="term" value="F:D-amino-acid oxidase activity"/>
    <property type="evidence" value="ECO:0007669"/>
    <property type="project" value="UniProtKB-EC"/>
</dbReference>
<proteinExistence type="inferred from homology"/>
<evidence type="ECO:0000256" key="3">
    <source>
        <dbReference type="ARBA" id="ARBA00022630"/>
    </source>
</evidence>
<comment type="cofactor">
    <cofactor evidence="1">
        <name>FAD</name>
        <dbReference type="ChEBI" id="CHEBI:57692"/>
    </cofactor>
</comment>
<evidence type="ECO:0000256" key="8">
    <source>
        <dbReference type="ARBA" id="ARBA00049547"/>
    </source>
</evidence>
<dbReference type="InterPro" id="IPR023209">
    <property type="entry name" value="DAO"/>
</dbReference>
<feature type="domain" description="FAD dependent oxidoreductase" evidence="9">
    <location>
        <begin position="117"/>
        <end position="390"/>
    </location>
</feature>
<organism evidence="10 11">
    <name type="scientific">Marisediminitalea aggregata</name>
    <dbReference type="NCBI Taxonomy" id="634436"/>
    <lineage>
        <taxon>Bacteria</taxon>
        <taxon>Pseudomonadati</taxon>
        <taxon>Pseudomonadota</taxon>
        <taxon>Gammaproteobacteria</taxon>
        <taxon>Alteromonadales</taxon>
        <taxon>Alteromonadaceae</taxon>
        <taxon>Marisediminitalea</taxon>
    </lineage>
</organism>
<keyword evidence="3" id="KW-0285">Flavoprotein</keyword>
<dbReference type="EC" id="1.4.3.3" evidence="6"/>
<dbReference type="STRING" id="634436.SAMN05216361_2883"/>
<dbReference type="PANTHER" id="PTHR11530">
    <property type="entry name" value="D-AMINO ACID OXIDASE"/>
    <property type="match status" value="1"/>
</dbReference>
<dbReference type="EMBL" id="FQWD01000004">
    <property type="protein sequence ID" value="SHG71606.1"/>
    <property type="molecule type" value="Genomic_DNA"/>
</dbReference>
<dbReference type="Gene3D" id="3.40.50.720">
    <property type="entry name" value="NAD(P)-binding Rossmann-like Domain"/>
    <property type="match status" value="3"/>
</dbReference>
<dbReference type="GO" id="GO:0005737">
    <property type="term" value="C:cytoplasm"/>
    <property type="evidence" value="ECO:0007669"/>
    <property type="project" value="TreeGrafter"/>
</dbReference>
<sequence length="397" mass="43865">MQRRHFMKQALGAGLASSLLGCTSQRQPASYHPPYSPVTLPLSLPPLARVEARSDRIVAMNVCTRPFRAMGPRTDVESMGNKTVIHNYGHGGSGWSLSWGAAALAEQQIQAEVNTPVAIVGCGAIGLTTAIACQRAGYQVTIYAKERPPYVRSSYATGIWSPDSRIVTLEHAADYAQTWQWMARLSYLRFQTLLGLAGTPVEWTTMFRLADKPFDDKGGHNIPGEPAYPGFQHQLLSDLTPKARDVPEHLNPFATPHVRQFPLLMFNISAYSQYLLDVFARNGGIIVNRTLSHQDDFKQFDESIIVNCTGYGAKALLNDETITPVRGQTCKLMPQPELQYGLQYFDRHTSFYPRRDGILVQAGAEGDFNNPQANIDPAESVAAVNAIADIMQSMHRV</sequence>
<evidence type="ECO:0000256" key="2">
    <source>
        <dbReference type="ARBA" id="ARBA00006730"/>
    </source>
</evidence>
<evidence type="ECO:0000259" key="9">
    <source>
        <dbReference type="Pfam" id="PF01266"/>
    </source>
</evidence>
<gene>
    <name evidence="10" type="ORF">SAMN05216361_2883</name>
</gene>
<keyword evidence="4" id="KW-0274">FAD</keyword>
<dbReference type="InterPro" id="IPR006181">
    <property type="entry name" value="D-amino_acid_oxidase_CS"/>
</dbReference>
<evidence type="ECO:0000313" key="10">
    <source>
        <dbReference type="EMBL" id="SHG71606.1"/>
    </source>
</evidence>
<evidence type="ECO:0000256" key="6">
    <source>
        <dbReference type="ARBA" id="ARBA00039101"/>
    </source>
</evidence>
<comment type="similarity">
    <text evidence="2">Belongs to the DAMOX/DASOX family.</text>
</comment>
<dbReference type="Pfam" id="PF01266">
    <property type="entry name" value="DAO"/>
    <property type="match status" value="1"/>
</dbReference>
<comment type="catalytic activity">
    <reaction evidence="8">
        <text>a D-alpha-amino acid + O2 + H2O = a 2-oxocarboxylate + H2O2 + NH4(+)</text>
        <dbReference type="Rhea" id="RHEA:21816"/>
        <dbReference type="ChEBI" id="CHEBI:15377"/>
        <dbReference type="ChEBI" id="CHEBI:15379"/>
        <dbReference type="ChEBI" id="CHEBI:16240"/>
        <dbReference type="ChEBI" id="CHEBI:28938"/>
        <dbReference type="ChEBI" id="CHEBI:35179"/>
        <dbReference type="ChEBI" id="CHEBI:59871"/>
        <dbReference type="EC" id="1.4.3.3"/>
    </reaction>
    <physiologicalReaction direction="left-to-right" evidence="8">
        <dbReference type="Rhea" id="RHEA:21817"/>
    </physiologicalReaction>
</comment>
<dbReference type="InterPro" id="IPR006076">
    <property type="entry name" value="FAD-dep_OxRdtase"/>
</dbReference>
<dbReference type="Proteomes" id="UP000184520">
    <property type="component" value="Unassembled WGS sequence"/>
</dbReference>
<dbReference type="PROSITE" id="PS51257">
    <property type="entry name" value="PROKAR_LIPOPROTEIN"/>
    <property type="match status" value="1"/>
</dbReference>
<keyword evidence="5" id="KW-0560">Oxidoreductase</keyword>
<reference evidence="11" key="1">
    <citation type="submission" date="2016-11" db="EMBL/GenBank/DDBJ databases">
        <authorList>
            <person name="Varghese N."/>
            <person name="Submissions S."/>
        </authorList>
    </citation>
    <scope>NUCLEOTIDE SEQUENCE [LARGE SCALE GENOMIC DNA]</scope>
    <source>
        <strain evidence="11">CGMCC 1.8995</strain>
    </source>
</reference>
<dbReference type="PANTHER" id="PTHR11530:SF11">
    <property type="entry name" value="D-ASPARTATE OXIDASE"/>
    <property type="match status" value="1"/>
</dbReference>
<evidence type="ECO:0000256" key="1">
    <source>
        <dbReference type="ARBA" id="ARBA00001974"/>
    </source>
</evidence>
<name>A0A1M5M313_9ALTE</name>
<dbReference type="OrthoDB" id="246701at2"/>
<dbReference type="PROSITE" id="PS00677">
    <property type="entry name" value="DAO"/>
    <property type="match status" value="1"/>
</dbReference>
<accession>A0A1M5M313</accession>
<evidence type="ECO:0000256" key="4">
    <source>
        <dbReference type="ARBA" id="ARBA00022827"/>
    </source>
</evidence>
<dbReference type="GO" id="GO:0071949">
    <property type="term" value="F:FAD binding"/>
    <property type="evidence" value="ECO:0007669"/>
    <property type="project" value="InterPro"/>
</dbReference>
<dbReference type="GO" id="GO:0019478">
    <property type="term" value="P:D-amino acid catabolic process"/>
    <property type="evidence" value="ECO:0007669"/>
    <property type="project" value="TreeGrafter"/>
</dbReference>
<evidence type="ECO:0000256" key="7">
    <source>
        <dbReference type="ARBA" id="ARBA00039751"/>
    </source>
</evidence>
<keyword evidence="11" id="KW-1185">Reference proteome</keyword>
<dbReference type="AlphaFoldDB" id="A0A1M5M313"/>
<protein>
    <recommendedName>
        <fullName evidence="7">D-amino-acid oxidase</fullName>
        <ecNumber evidence="6">1.4.3.3</ecNumber>
    </recommendedName>
</protein>
<evidence type="ECO:0000313" key="11">
    <source>
        <dbReference type="Proteomes" id="UP000184520"/>
    </source>
</evidence>
<dbReference type="SUPFAM" id="SSF51971">
    <property type="entry name" value="Nucleotide-binding domain"/>
    <property type="match status" value="1"/>
</dbReference>
<dbReference type="RefSeq" id="WP_073323616.1">
    <property type="nucleotide sequence ID" value="NZ_FQWD01000004.1"/>
</dbReference>
<evidence type="ECO:0000256" key="5">
    <source>
        <dbReference type="ARBA" id="ARBA00023002"/>
    </source>
</evidence>